<keyword evidence="2 3" id="KW-0802">TPR repeat</keyword>
<reference evidence="6" key="3">
    <citation type="journal article" date="2010" name="Genome Res.">
        <title>Population genomic sequencing of Coccidioides fungi reveals recent hybridization and transposon control.</title>
        <authorList>
            <person name="Neafsey D.E."/>
            <person name="Barker B.M."/>
            <person name="Sharpton T.J."/>
            <person name="Stajich J.E."/>
            <person name="Park D.J."/>
            <person name="Whiston E."/>
            <person name="Hung C.-Y."/>
            <person name="McMahan C."/>
            <person name="White J."/>
            <person name="Sykes S."/>
            <person name="Heiman D."/>
            <person name="Young S."/>
            <person name="Zeng Q."/>
            <person name="Abouelleil A."/>
            <person name="Aftuck L."/>
            <person name="Bessette D."/>
            <person name="Brown A."/>
            <person name="FitzGerald M."/>
            <person name="Lui A."/>
            <person name="Macdonald J.P."/>
            <person name="Priest M."/>
            <person name="Orbach M.J."/>
            <person name="Galgiani J.N."/>
            <person name="Kirkland T.N."/>
            <person name="Cole G.T."/>
            <person name="Birren B.W."/>
            <person name="Henn M.R."/>
            <person name="Taylor J.W."/>
            <person name="Rounsley S.D."/>
        </authorList>
    </citation>
    <scope>NUCLEOTIDE SEQUENCE [LARGE SCALE GENOMIC DNA]</scope>
    <source>
        <strain evidence="6">RMSCC 3488</strain>
    </source>
</reference>
<feature type="region of interest" description="Disordered" evidence="4">
    <location>
        <begin position="586"/>
        <end position="640"/>
    </location>
</feature>
<dbReference type="Gene3D" id="1.25.40.1040">
    <property type="match status" value="1"/>
</dbReference>
<evidence type="ECO:0000256" key="4">
    <source>
        <dbReference type="SAM" id="MobiDB-lite"/>
    </source>
</evidence>
<dbReference type="AlphaFoldDB" id="A0A0J6EWC5"/>
<sequence>MPQPLSSKDGSLFRQVVRHCENKQYKKGLKTAEQILRKNPNHGDTQAMKALMISYQGQQEEAFALAKTALKNDMKSHICWHVYGLLYRAEKNYDEAIKAYRYALKLEPESQPIQRDLAFLQTQIRDFQGYIQSRTAMLQQKPGFRQNWTALAIAYHLSGNLSEAENVLTTYEETLKTPPPRTDMEHSEAILYKNSIIAESGNIQKALEHLDAVGNQCFDVLAVMEMRADYLLKLGRNDEAVAAYEALLERNPEDSHYYDALLKAKAIDEKDHASLKAVYDYWVEKYPRSDAPRRIPLEFLEGDDFRQAGDVYLQRMLRKAIPSTFANIKSLYTNSWKRETVQELVEGYAAGNFSSQVNGSTEQNNGDNSTFECSVYYFLAQHYNYHLSRDLEKAMAYIDRAIKLSPTSVDYHMTKARIWKHYGNLPKASEVMDMARSLDEKDRYINSKAAKYQLRNDENEKAIDTMSKFTRNETAGPLGDLLEMQCVWYLTEDAESYLRQRKIGLALKRFHSVYNIFDIWQEDQFDFHGFSLRKGMIRAYVDMVRWEDQLRSHPYYTRAALGAIKAYILLHDEPDLAHGPIPVGTNGLDGHADSSERKKALKKAKKEQQKLEKVEAEKTKARKAATTGGGGDARKDDTDPLGLNLARTSDPMKDALKFLGPLLEMSPKNIEVQTAGYEVYIRRKKYLLALKCLLAAHAINPSDPTLHVQLARFRKTLNELSEPLPAEVQEIVTSEFETLLPKSQDLAAWNDSYLTENSSSVPHIHAALTVRRIIAPEQKAQTEKDLASSIDLETASIESALAGLHLLDDWRSGPEAKTSYIGQANTRWKEASVFQHQ</sequence>
<feature type="compositionally biased region" description="Basic and acidic residues" evidence="4">
    <location>
        <begin position="606"/>
        <end position="619"/>
    </location>
</feature>
<dbReference type="Pfam" id="PF07719">
    <property type="entry name" value="TPR_2"/>
    <property type="match status" value="1"/>
</dbReference>
<dbReference type="PIRSF" id="PIRSF000422">
    <property type="entry name" value="N-terminal-AcTrfase-A_aux_su"/>
    <property type="match status" value="1"/>
</dbReference>
<dbReference type="VEuPathDB" id="FungiDB:CPAG_01213"/>
<dbReference type="GO" id="GO:0031415">
    <property type="term" value="C:NatA complex"/>
    <property type="evidence" value="ECO:0007669"/>
    <property type="project" value="TreeGrafter"/>
</dbReference>
<dbReference type="SMART" id="SM00028">
    <property type="entry name" value="TPR"/>
    <property type="match status" value="4"/>
</dbReference>
<evidence type="ECO:0000313" key="5">
    <source>
        <dbReference type="EMBL" id="KMM64861.1"/>
    </source>
</evidence>
<protein>
    <submittedName>
        <fullName evidence="5">NMDA receptor-regulated protein 1</fullName>
    </submittedName>
</protein>
<proteinExistence type="predicted"/>
<dbReference type="PANTHER" id="PTHR22767">
    <property type="entry name" value="N-TERMINAL ACETYLTRANSFERASE-RELATED"/>
    <property type="match status" value="1"/>
</dbReference>
<dbReference type="InterPro" id="IPR013105">
    <property type="entry name" value="TPR_2"/>
</dbReference>
<evidence type="ECO:0000256" key="3">
    <source>
        <dbReference type="PROSITE-ProRule" id="PRU00339"/>
    </source>
</evidence>
<dbReference type="SUPFAM" id="SSF48452">
    <property type="entry name" value="TPR-like"/>
    <property type="match status" value="3"/>
</dbReference>
<dbReference type="FunFam" id="1.25.40.1010:FF:000002">
    <property type="entry name" value="N-terminal acetyltransferase catalytic subunit (NAT1)"/>
    <property type="match status" value="1"/>
</dbReference>
<dbReference type="PROSITE" id="PS50005">
    <property type="entry name" value="TPR"/>
    <property type="match status" value="1"/>
</dbReference>
<dbReference type="OrthoDB" id="10263032at2759"/>
<dbReference type="EMBL" id="DS268109">
    <property type="protein sequence ID" value="KMM64861.1"/>
    <property type="molecule type" value="Genomic_DNA"/>
</dbReference>
<accession>A0A0J6EWC5</accession>
<keyword evidence="1" id="KW-0677">Repeat</keyword>
<evidence type="ECO:0000313" key="6">
    <source>
        <dbReference type="Proteomes" id="UP000054567"/>
    </source>
</evidence>
<dbReference type="InterPro" id="IPR021183">
    <property type="entry name" value="NatA_aux_su"/>
</dbReference>
<organism evidence="5 6">
    <name type="scientific">Coccidioides posadasii RMSCC 3488</name>
    <dbReference type="NCBI Taxonomy" id="454284"/>
    <lineage>
        <taxon>Eukaryota</taxon>
        <taxon>Fungi</taxon>
        <taxon>Dikarya</taxon>
        <taxon>Ascomycota</taxon>
        <taxon>Pezizomycotina</taxon>
        <taxon>Eurotiomycetes</taxon>
        <taxon>Eurotiomycetidae</taxon>
        <taxon>Onygenales</taxon>
        <taxon>Onygenaceae</taxon>
        <taxon>Coccidioides</taxon>
    </lineage>
</organism>
<dbReference type="Pfam" id="PF12569">
    <property type="entry name" value="NatA_aux_su"/>
    <property type="match status" value="1"/>
</dbReference>
<reference evidence="6" key="2">
    <citation type="journal article" date="2009" name="Genome Res.">
        <title>Comparative genomic analyses of the human fungal pathogens Coccidioides and their relatives.</title>
        <authorList>
            <person name="Sharpton T.J."/>
            <person name="Stajich J.E."/>
            <person name="Rounsley S.D."/>
            <person name="Gardner M.J."/>
            <person name="Wortman J.R."/>
            <person name="Jordar V.S."/>
            <person name="Maiti R."/>
            <person name="Kodira C.D."/>
            <person name="Neafsey D.E."/>
            <person name="Zeng Q."/>
            <person name="Hung C.-Y."/>
            <person name="McMahan C."/>
            <person name="Muszewska A."/>
            <person name="Grynberg M."/>
            <person name="Mandel M.A."/>
            <person name="Kellner E.M."/>
            <person name="Barker B.M."/>
            <person name="Galgiani J.N."/>
            <person name="Orbach M.J."/>
            <person name="Kirkland T.N."/>
            <person name="Cole G.T."/>
            <person name="Henn M.R."/>
            <person name="Birren B.W."/>
            <person name="Taylor J.W."/>
        </authorList>
    </citation>
    <scope>NUCLEOTIDE SEQUENCE [LARGE SCALE GENOMIC DNA]</scope>
    <source>
        <strain evidence="6">RMSCC 3488</strain>
    </source>
</reference>
<feature type="repeat" description="TPR" evidence="3">
    <location>
        <begin position="77"/>
        <end position="110"/>
    </location>
</feature>
<dbReference type="PANTHER" id="PTHR22767:SF2">
    <property type="entry name" value="N(ALPHA)-ACETYLTRANSFERASE 15_16, ISOFORM A"/>
    <property type="match status" value="1"/>
</dbReference>
<evidence type="ECO:0000256" key="2">
    <source>
        <dbReference type="ARBA" id="ARBA00022803"/>
    </source>
</evidence>
<keyword evidence="5" id="KW-0675">Receptor</keyword>
<dbReference type="InterPro" id="IPR011990">
    <property type="entry name" value="TPR-like_helical_dom_sf"/>
</dbReference>
<name>A0A0J6EWC5_COCPO</name>
<gene>
    <name evidence="5" type="ORF">CPAG_01213</name>
</gene>
<dbReference type="Gene3D" id="1.25.40.1010">
    <property type="match status" value="1"/>
</dbReference>
<evidence type="ECO:0000256" key="1">
    <source>
        <dbReference type="ARBA" id="ARBA00022737"/>
    </source>
</evidence>
<reference evidence="5 6" key="1">
    <citation type="submission" date="2007-06" db="EMBL/GenBank/DDBJ databases">
        <title>The Genome Sequence of Coccidioides posadasii RMSCC_3488.</title>
        <authorList>
            <consortium name="Coccidioides Genome Resources Consortium"/>
            <consortium name="The Broad Institute Genome Sequencing Platform"/>
            <person name="Henn M.R."/>
            <person name="Sykes S."/>
            <person name="Young S."/>
            <person name="Jaffe D."/>
            <person name="Berlin A."/>
            <person name="Alvarez P."/>
            <person name="Butler J."/>
            <person name="Gnerre S."/>
            <person name="Grabherr M."/>
            <person name="Mauceli E."/>
            <person name="Brockman W."/>
            <person name="Kodira C."/>
            <person name="Alvarado L."/>
            <person name="Zeng Q."/>
            <person name="Crawford M."/>
            <person name="Antoine C."/>
            <person name="Devon K."/>
            <person name="Galgiani J."/>
            <person name="Orsborn K."/>
            <person name="Lewis M.L."/>
            <person name="Nusbaum C."/>
            <person name="Galagan J."/>
            <person name="Birren B."/>
        </authorList>
    </citation>
    <scope>NUCLEOTIDE SEQUENCE [LARGE SCALE GENOMIC DNA]</scope>
    <source>
        <strain evidence="5 6">RMSCC 3488</strain>
    </source>
</reference>
<dbReference type="FunFam" id="1.25.40.1040:FF:000003">
    <property type="entry name" value="N-terminal acetyltransferase A, auxiliary subunit"/>
    <property type="match status" value="1"/>
</dbReference>
<dbReference type="Proteomes" id="UP000054567">
    <property type="component" value="Unassembled WGS sequence"/>
</dbReference>
<dbReference type="InterPro" id="IPR019734">
    <property type="entry name" value="TPR_rpt"/>
</dbReference>